<dbReference type="PROSITE" id="PS51257">
    <property type="entry name" value="PROKAR_LIPOPROTEIN"/>
    <property type="match status" value="1"/>
</dbReference>
<reference evidence="2" key="1">
    <citation type="journal article" date="2014" name="Int. J. Syst. Evol. Microbiol.">
        <title>Complete genome of a new Firmicutes species belonging to the dominant human colonic microbiota ('Ruminococcus bicirculans') reveals two chromosomes and a selective capacity to utilize plant glucans.</title>
        <authorList>
            <consortium name="NISC Comparative Sequencing Program"/>
            <person name="Wegmann U."/>
            <person name="Louis P."/>
            <person name="Goesmann A."/>
            <person name="Henrissat B."/>
            <person name="Duncan S.H."/>
            <person name="Flint H.J."/>
        </authorList>
    </citation>
    <scope>NUCLEOTIDE SEQUENCE</scope>
    <source>
        <strain evidence="2">CGMCC 4.5581</strain>
    </source>
</reference>
<evidence type="ECO:0000313" key="2">
    <source>
        <dbReference type="EMBL" id="GGL48264.1"/>
    </source>
</evidence>
<evidence type="ECO:0000256" key="1">
    <source>
        <dbReference type="SAM" id="SignalP"/>
    </source>
</evidence>
<dbReference type="Proteomes" id="UP000648663">
    <property type="component" value="Unassembled WGS sequence"/>
</dbReference>
<dbReference type="RefSeq" id="WP_166754232.1">
    <property type="nucleotide sequence ID" value="NZ_BAABJU010000001.1"/>
</dbReference>
<gene>
    <name evidence="3" type="ORF">FB380_001131</name>
    <name evidence="2" type="ORF">GCM10011589_01010</name>
</gene>
<accession>A0A846LMS4</accession>
<evidence type="ECO:0000313" key="3">
    <source>
        <dbReference type="EMBL" id="NIH66685.1"/>
    </source>
</evidence>
<comment type="caution">
    <text evidence="3">The sequence shown here is derived from an EMBL/GenBank/DDBJ whole genome shotgun (WGS) entry which is preliminary data.</text>
</comment>
<evidence type="ECO:0000313" key="4">
    <source>
        <dbReference type="Proteomes" id="UP000552836"/>
    </source>
</evidence>
<dbReference type="EMBL" id="JAAMPA010000001">
    <property type="protein sequence ID" value="NIH66685.1"/>
    <property type="molecule type" value="Genomic_DNA"/>
</dbReference>
<evidence type="ECO:0000313" key="5">
    <source>
        <dbReference type="Proteomes" id="UP000648663"/>
    </source>
</evidence>
<feature type="signal peptide" evidence="1">
    <location>
        <begin position="1"/>
        <end position="25"/>
    </location>
</feature>
<name>A0A846LMS4_9ACTN</name>
<sequence>MQQTRPIAKLVLAGAVGLAPLTLVACSDKGPDGVWSAGDLLDEEGVEADAGVDAGVFNGSYDSGFYEQSDQFVGEEVTVSATVEEIYDPNSFAIGGIEETDAEPLLVVGSDIAGVLEDGQVLLVTGTVQSGFDEAAVEEEQGFDLPDGEYTDFAGQDYIVAESVDIQVPAEEE</sequence>
<reference evidence="2" key="4">
    <citation type="submission" date="2024-05" db="EMBL/GenBank/DDBJ databases">
        <authorList>
            <person name="Sun Q."/>
            <person name="Zhou Y."/>
        </authorList>
    </citation>
    <scope>NUCLEOTIDE SEQUENCE</scope>
    <source>
        <strain evidence="2">CGMCC 4.5581</strain>
    </source>
</reference>
<evidence type="ECO:0008006" key="6">
    <source>
        <dbReference type="Google" id="ProtNLM"/>
    </source>
</evidence>
<reference evidence="3 4" key="3">
    <citation type="submission" date="2020-02" db="EMBL/GenBank/DDBJ databases">
        <title>Sequencing the genomes of 1000 actinobacteria strains.</title>
        <authorList>
            <person name="Klenk H.-P."/>
        </authorList>
    </citation>
    <scope>NUCLEOTIDE SEQUENCE [LARGE SCALE GENOMIC DNA]</scope>
    <source>
        <strain evidence="3 4">DSM 45201</strain>
    </source>
</reference>
<keyword evidence="5" id="KW-1185">Reference proteome</keyword>
<dbReference type="Proteomes" id="UP000552836">
    <property type="component" value="Unassembled WGS sequence"/>
</dbReference>
<proteinExistence type="predicted"/>
<feature type="chain" id="PRO_5038459827" description="Lipoprotein" evidence="1">
    <location>
        <begin position="26"/>
        <end position="173"/>
    </location>
</feature>
<reference evidence="5" key="2">
    <citation type="journal article" date="2019" name="Int. J. Syst. Evol. Microbiol.">
        <title>The Global Catalogue of Microorganisms (GCM) 10K type strain sequencing project: providing services to taxonomists for standard genome sequencing and annotation.</title>
        <authorList>
            <consortium name="The Broad Institute Genomics Platform"/>
            <consortium name="The Broad Institute Genome Sequencing Center for Infectious Disease"/>
            <person name="Wu L."/>
            <person name="Ma J."/>
        </authorList>
    </citation>
    <scope>NUCLEOTIDE SEQUENCE [LARGE SCALE GENOMIC DNA]</scope>
    <source>
        <strain evidence="5">CGMCC 4.5581</strain>
    </source>
</reference>
<protein>
    <recommendedName>
        <fullName evidence="6">Lipoprotein</fullName>
    </recommendedName>
</protein>
<dbReference type="EMBL" id="BMMI01000001">
    <property type="protein sequence ID" value="GGL48264.1"/>
    <property type="molecule type" value="Genomic_DNA"/>
</dbReference>
<organism evidence="3 4">
    <name type="scientific">Modestobacter marinus</name>
    <dbReference type="NCBI Taxonomy" id="477641"/>
    <lineage>
        <taxon>Bacteria</taxon>
        <taxon>Bacillati</taxon>
        <taxon>Actinomycetota</taxon>
        <taxon>Actinomycetes</taxon>
        <taxon>Geodermatophilales</taxon>
        <taxon>Geodermatophilaceae</taxon>
        <taxon>Modestobacter</taxon>
    </lineage>
</organism>
<dbReference type="AlphaFoldDB" id="A0A846LMS4"/>
<keyword evidence="1" id="KW-0732">Signal</keyword>